<name>A0A7L0JWC2_CHATO</name>
<evidence type="ECO:0000313" key="4">
    <source>
        <dbReference type="EMBL" id="NXK48906.1"/>
    </source>
</evidence>
<feature type="region of interest" description="Disordered" evidence="1">
    <location>
        <begin position="319"/>
        <end position="338"/>
    </location>
</feature>
<comment type="caution">
    <text evidence="4">The sequence shown here is derived from an EMBL/GenBank/DDBJ whole genome shotgun (WGS) entry which is preliminary data.</text>
</comment>
<dbReference type="PANTHER" id="PTHR23045:SF9">
    <property type="entry name" value="LEUCINE RICH REPEAT CONTAINING 37A-RELATED"/>
    <property type="match status" value="1"/>
</dbReference>
<organism evidence="4 5">
    <name type="scientific">Chauna torquata</name>
    <name type="common">Southern screamer</name>
    <dbReference type="NCBI Taxonomy" id="30388"/>
    <lineage>
        <taxon>Eukaryota</taxon>
        <taxon>Metazoa</taxon>
        <taxon>Chordata</taxon>
        <taxon>Craniata</taxon>
        <taxon>Vertebrata</taxon>
        <taxon>Euteleostomi</taxon>
        <taxon>Archelosauria</taxon>
        <taxon>Archosauria</taxon>
        <taxon>Dinosauria</taxon>
        <taxon>Saurischia</taxon>
        <taxon>Theropoda</taxon>
        <taxon>Coelurosauria</taxon>
        <taxon>Aves</taxon>
        <taxon>Neognathae</taxon>
        <taxon>Galloanserae</taxon>
        <taxon>Anseriformes</taxon>
        <taxon>Anhimidae</taxon>
        <taxon>Chauna</taxon>
    </lineage>
</organism>
<dbReference type="InterPro" id="IPR029423">
    <property type="entry name" value="LRRC37AB_C"/>
</dbReference>
<evidence type="ECO:0000259" key="3">
    <source>
        <dbReference type="Pfam" id="PF14914"/>
    </source>
</evidence>
<evidence type="ECO:0000313" key="5">
    <source>
        <dbReference type="Proteomes" id="UP000537522"/>
    </source>
</evidence>
<reference evidence="4 5" key="1">
    <citation type="submission" date="2019-09" db="EMBL/GenBank/DDBJ databases">
        <title>Bird 10,000 Genomes (B10K) Project - Family phase.</title>
        <authorList>
            <person name="Zhang G."/>
        </authorList>
    </citation>
    <scope>NUCLEOTIDE SEQUENCE [LARGE SCALE GENOMIC DNA]</scope>
    <source>
        <strain evidence="4">B10K-DU-011-36</strain>
        <tissue evidence="4">Muscle</tissue>
    </source>
</reference>
<dbReference type="AlphaFoldDB" id="A0A7L0JWC2"/>
<keyword evidence="2" id="KW-0812">Transmembrane</keyword>
<feature type="non-terminal residue" evidence="4">
    <location>
        <position position="379"/>
    </location>
</feature>
<protein>
    <submittedName>
        <fullName evidence="4">L37A1 protein</fullName>
    </submittedName>
</protein>
<gene>
    <name evidence="4" type="primary">Lrrc37a</name>
    <name evidence="4" type="ORF">CHATOR_R15235</name>
</gene>
<proteinExistence type="predicted"/>
<accession>A0A7L0JWC2</accession>
<keyword evidence="2" id="KW-0472">Membrane</keyword>
<evidence type="ECO:0000256" key="1">
    <source>
        <dbReference type="SAM" id="MobiDB-lite"/>
    </source>
</evidence>
<dbReference type="EMBL" id="VXAL01007692">
    <property type="protein sequence ID" value="NXK48906.1"/>
    <property type="molecule type" value="Genomic_DNA"/>
</dbReference>
<feature type="non-terminal residue" evidence="4">
    <location>
        <position position="1"/>
    </location>
</feature>
<feature type="transmembrane region" description="Helical" evidence="2">
    <location>
        <begin position="265"/>
        <end position="288"/>
    </location>
</feature>
<feature type="region of interest" description="Disordered" evidence="1">
    <location>
        <begin position="1"/>
        <end position="31"/>
    </location>
</feature>
<evidence type="ECO:0000256" key="2">
    <source>
        <dbReference type="SAM" id="Phobius"/>
    </source>
</evidence>
<keyword evidence="5" id="KW-1185">Reference proteome</keyword>
<sequence>IQNYPDAVEQSKKTYGTGDVEDAEDAKEAPSLRQGHVWTYKNQKQWDSPCLNKNNQLFYKVFHNVNPEEEPTPTKSKGEQRQNLKPHFSCNLSVNNSHPTASSMLEKVAEEEGSSVGGHLLATHQTTETHWKHPKEGSDFLIKQSSSDSLDNALIQGDLFETKVKHHLRLLVPDKALRTFIARVARALRMDCSLAEVQLACAKMVSKTGLLVKLLGERPDGQGASSLTGRCLLQGNVSIGTAQAGAAGRKLAGKRKPEHSSGNRLLLAISVSLIIMINLTVICLIEVCSQKPAAASRLQTTSKSRPRWFFQKLLPHGRRKNKHAIREQGSHVSDRRKTKPQWLRDLYQPLDDQQKKFMTQLYDEESSEEEEIFNKAELK</sequence>
<dbReference type="PANTHER" id="PTHR23045">
    <property type="entry name" value="LEUCINE-RICH REPEAT-CONTAINING PROTEIN 37A"/>
    <property type="match status" value="1"/>
</dbReference>
<dbReference type="Proteomes" id="UP000537522">
    <property type="component" value="Unassembled WGS sequence"/>
</dbReference>
<dbReference type="Pfam" id="PF14914">
    <property type="entry name" value="LRRC37AB_C"/>
    <property type="match status" value="1"/>
</dbReference>
<feature type="compositionally biased region" description="Basic and acidic residues" evidence="1">
    <location>
        <begin position="324"/>
        <end position="335"/>
    </location>
</feature>
<keyword evidence="2" id="KW-1133">Transmembrane helix</keyword>
<dbReference type="InterPro" id="IPR015753">
    <property type="entry name" value="LRRC37"/>
</dbReference>
<feature type="domain" description="LRRC37A/B like protein 1 C-terminal" evidence="3">
    <location>
        <begin position="156"/>
        <end position="294"/>
    </location>
</feature>